<proteinExistence type="predicted"/>
<reference evidence="1 2" key="1">
    <citation type="submission" date="2015-10" db="EMBL/GenBank/DDBJ databases">
        <title>Draft genome sequence of Streptomyces longwoodensis DSM 41677, type strain for the species Streptomyces longwoodensis.</title>
        <authorList>
            <person name="Ruckert C."/>
            <person name="Winkler A."/>
            <person name="Kalinowski J."/>
            <person name="Kampfer P."/>
            <person name="Glaeser S."/>
        </authorList>
    </citation>
    <scope>NUCLEOTIDE SEQUENCE [LARGE SCALE GENOMIC DNA]</scope>
    <source>
        <strain evidence="1 2">DSM 41677</strain>
    </source>
</reference>
<dbReference type="AlphaFoldDB" id="A0A101QYI9"/>
<keyword evidence="2" id="KW-1185">Reference proteome</keyword>
<organism evidence="1 2">
    <name type="scientific">Streptomyces longwoodensis</name>
    <dbReference type="NCBI Taxonomy" id="68231"/>
    <lineage>
        <taxon>Bacteria</taxon>
        <taxon>Bacillati</taxon>
        <taxon>Actinomycetota</taxon>
        <taxon>Actinomycetes</taxon>
        <taxon>Kitasatosporales</taxon>
        <taxon>Streptomycetaceae</taxon>
        <taxon>Streptomyces</taxon>
    </lineage>
</organism>
<dbReference type="EMBL" id="LMWS01000017">
    <property type="protein sequence ID" value="KUN38106.1"/>
    <property type="molecule type" value="Genomic_DNA"/>
</dbReference>
<evidence type="ECO:0000313" key="2">
    <source>
        <dbReference type="Proteomes" id="UP000053271"/>
    </source>
</evidence>
<name>A0A101QYI9_9ACTN</name>
<evidence type="ECO:0000313" key="1">
    <source>
        <dbReference type="EMBL" id="KUN38106.1"/>
    </source>
</evidence>
<accession>A0A101QYI9</accession>
<dbReference type="STRING" id="68231.AQJ30_14675"/>
<gene>
    <name evidence="1" type="ORF">AQJ30_14675</name>
</gene>
<protein>
    <submittedName>
        <fullName evidence="1">Uncharacterized protein</fullName>
    </submittedName>
</protein>
<comment type="caution">
    <text evidence="1">The sequence shown here is derived from an EMBL/GenBank/DDBJ whole genome shotgun (WGS) entry which is preliminary data.</text>
</comment>
<sequence>MTWEWARVTDDAGHSAVLSSHRCGEGSGVSAEAVGALVAGLAPALNAWSMFYLARQTGTATRQTVVAMEQAKVSNAVAAAAANDTVLRSLREVHAMMLQHEGMRAYFYSDKPLPGDGPERDQVLTLGELLADVLASGVHVHERIPDSQSAGPWADYCRHTIRSSPVLRHLLHEHPAWWPTLLSALPDQAPNAGLRGVPPQAPAP</sequence>
<dbReference type="Proteomes" id="UP000053271">
    <property type="component" value="Unassembled WGS sequence"/>
</dbReference>